<feature type="compositionally biased region" description="Low complexity" evidence="1">
    <location>
        <begin position="1"/>
        <end position="10"/>
    </location>
</feature>
<reference evidence="2" key="1">
    <citation type="journal article" date="2019" name="Database">
        <title>The radish genome database (RadishGD): an integrated information resource for radish genomics.</title>
        <authorList>
            <person name="Yu H.J."/>
            <person name="Baek S."/>
            <person name="Lee Y.J."/>
            <person name="Cho A."/>
            <person name="Mun J.H."/>
        </authorList>
    </citation>
    <scope>NUCLEOTIDE SEQUENCE [LARGE SCALE GENOMIC DNA]</scope>
    <source>
        <strain evidence="2">cv. WK10039</strain>
    </source>
</reference>
<protein>
    <submittedName>
        <fullName evidence="3">Uncharacterized protein LOC108844743</fullName>
    </submittedName>
</protein>
<dbReference type="OrthoDB" id="1085088at2759"/>
<dbReference type="Proteomes" id="UP000504610">
    <property type="component" value="Chromosome 3"/>
</dbReference>
<name>A0A6J0MM17_RAPSA</name>
<evidence type="ECO:0000313" key="2">
    <source>
        <dbReference type="Proteomes" id="UP000504610"/>
    </source>
</evidence>
<sequence>MSPSNSSSSPETDQGLNDIGVAVLEKSTMTNPKQVSPQEVVPEVINPKQVSSQEVVPEVNNPKQVSPQEVVPAVNNPKQVSPQEVVPEVNNPKQVSPDQEVVPEVNNPKQESPQEVVPERKNTEVVSGRKKTQERPSFELRVLRSINKLIKKYPPKDTNAKRGGFPHANSLCAHQKTHKHVDPSYSPGPCFWNKPCNSYQGTSNSVVDFGVSSRDALSNGISRGSVRNMGIGEAMGYPCAPPYGRTSYGFSSGSPLVTHNYNRPNLSDFNRSGLSFGPFKPSGGGSNSNYPSLFNGGFTMATHAAPNRPFIGNPSYGSLPSHGHGPHDSITLNSIALPNNTLGRCNKNNNNSSSQGAISLELSLGPSKWMGGGSNVNSSVYPSLDGGVTGGGSMDLNMPVRPLVSRYHVYSNYPLDSGTRNVLP</sequence>
<keyword evidence="2" id="KW-1185">Reference proteome</keyword>
<dbReference type="RefSeq" id="XP_018473540.1">
    <property type="nucleotide sequence ID" value="XM_018618038.2"/>
</dbReference>
<proteinExistence type="predicted"/>
<dbReference type="GeneID" id="108844743"/>
<accession>A0A6J0MM17</accession>
<reference evidence="3" key="2">
    <citation type="submission" date="2025-08" db="UniProtKB">
        <authorList>
            <consortium name="RefSeq"/>
        </authorList>
    </citation>
    <scope>IDENTIFICATION</scope>
    <source>
        <tissue evidence="3">Leaf</tissue>
    </source>
</reference>
<gene>
    <name evidence="3" type="primary">LOC108844743</name>
</gene>
<dbReference type="AlphaFoldDB" id="A0A6J0MM17"/>
<organism evidence="2 3">
    <name type="scientific">Raphanus sativus</name>
    <name type="common">Radish</name>
    <name type="synonym">Raphanus raphanistrum var. sativus</name>
    <dbReference type="NCBI Taxonomy" id="3726"/>
    <lineage>
        <taxon>Eukaryota</taxon>
        <taxon>Viridiplantae</taxon>
        <taxon>Streptophyta</taxon>
        <taxon>Embryophyta</taxon>
        <taxon>Tracheophyta</taxon>
        <taxon>Spermatophyta</taxon>
        <taxon>Magnoliopsida</taxon>
        <taxon>eudicotyledons</taxon>
        <taxon>Gunneridae</taxon>
        <taxon>Pentapetalae</taxon>
        <taxon>rosids</taxon>
        <taxon>malvids</taxon>
        <taxon>Brassicales</taxon>
        <taxon>Brassicaceae</taxon>
        <taxon>Brassiceae</taxon>
        <taxon>Raphanus</taxon>
    </lineage>
</organism>
<evidence type="ECO:0000313" key="3">
    <source>
        <dbReference type="RefSeq" id="XP_018473540.1"/>
    </source>
</evidence>
<feature type="compositionally biased region" description="Polar residues" evidence="1">
    <location>
        <begin position="27"/>
        <end position="37"/>
    </location>
</feature>
<feature type="region of interest" description="Disordered" evidence="1">
    <location>
        <begin position="1"/>
        <end position="133"/>
    </location>
</feature>
<evidence type="ECO:0000256" key="1">
    <source>
        <dbReference type="SAM" id="MobiDB-lite"/>
    </source>
</evidence>
<dbReference type="KEGG" id="rsz:108844743"/>